<dbReference type="InterPro" id="IPR015939">
    <property type="entry name" value="Fum_Rdtase/Succ_DH_flav-like_C"/>
</dbReference>
<dbReference type="InterPro" id="IPR036188">
    <property type="entry name" value="FAD/NAD-bd_sf"/>
</dbReference>
<dbReference type="RefSeq" id="WP_093180754.1">
    <property type="nucleotide sequence ID" value="NZ_FMYH01000001.1"/>
</dbReference>
<evidence type="ECO:0000313" key="6">
    <source>
        <dbReference type="Proteomes" id="UP000199039"/>
    </source>
</evidence>
<evidence type="ECO:0000256" key="1">
    <source>
        <dbReference type="ARBA" id="ARBA00022630"/>
    </source>
</evidence>
<dbReference type="PANTHER" id="PTHR11632">
    <property type="entry name" value="SUCCINATE DEHYDROGENASE 2 FLAVOPROTEIN SUBUNIT"/>
    <property type="match status" value="1"/>
</dbReference>
<dbReference type="SUPFAM" id="SSF51905">
    <property type="entry name" value="FAD/NAD(P)-binding domain"/>
    <property type="match status" value="1"/>
</dbReference>
<keyword evidence="2" id="KW-0560">Oxidoreductase</keyword>
<sequence length="585" mass="61642">MTTVRPPRAPKPVILTDSADLTTPLELLTDVLVIGGGPAATWSAIAAAESGASVVLVDKGHCGSSGVAATSGVGHWLVAPDTERRNEEIGRRERAGAFITDRTWTDAALDVAWHRTAELPGWGWERRGLRGANRLFGTGPADRAFNGPAPDYLRFLRGKVKRSGVVILDHSPALELLVDSAGVVSGARGYQRQVGRAWAIGAGAVVLATGGTTWKSHSLGGDVNTGDGHLMGAEVGAHLSSMEFSNFYGMVPFGTSMDKNGFFVHASYWDHTGAPIEYADLHVSRSELLAASTRGTITAQFTQFTEDLWPQLRAAMPNFFMVTDKLGVNPFTERFPIDWVNEGTVRGTGGLHVLDRSGTVGVPGLYAAGDVAARDRIVGAATGAGGPNLAWAIASGTWSGTSAARFARGAGVDGDGLAADDGRATRHRHGLAPGALARTAAIGLHSDAGRGSDERDWRAVVESTQAELLPITKSAFRNEASLTGTLAVLDRAWSGAHETLAGQGAAEIRTREAAAMLAMGRWATRAALARTESRGMHTRTDFPEQDPHQTHRLLTGGLDEVWVEVDPELPVTGPLPVPELTGASS</sequence>
<proteinExistence type="predicted"/>
<dbReference type="Gene3D" id="1.20.58.100">
    <property type="entry name" value="Fumarate reductase/succinate dehydrogenase flavoprotein-like, C-terminal domain"/>
    <property type="match status" value="1"/>
</dbReference>
<dbReference type="Pfam" id="PF00890">
    <property type="entry name" value="FAD_binding_2"/>
    <property type="match status" value="1"/>
</dbReference>
<dbReference type="Pfam" id="PF02910">
    <property type="entry name" value="Succ_DH_flav_C"/>
    <property type="match status" value="1"/>
</dbReference>
<dbReference type="PRINTS" id="PR00411">
    <property type="entry name" value="PNDRDTASEI"/>
</dbReference>
<dbReference type="InterPro" id="IPR003953">
    <property type="entry name" value="FAD-dep_OxRdtase_2_FAD-bd"/>
</dbReference>
<dbReference type="STRING" id="1814289.SAMN05216410_0656"/>
<dbReference type="InterPro" id="IPR037099">
    <property type="entry name" value="Fum_R/Succ_DH_flav-like_C_sf"/>
</dbReference>
<keyword evidence="6" id="KW-1185">Reference proteome</keyword>
<dbReference type="PRINTS" id="PR00368">
    <property type="entry name" value="FADPNR"/>
</dbReference>
<dbReference type="Gene3D" id="3.50.50.60">
    <property type="entry name" value="FAD/NAD(P)-binding domain"/>
    <property type="match status" value="1"/>
</dbReference>
<evidence type="ECO:0000256" key="2">
    <source>
        <dbReference type="ARBA" id="ARBA00023002"/>
    </source>
</evidence>
<feature type="domain" description="FAD-dependent oxidoreductase 2 FAD-binding" evidence="3">
    <location>
        <begin position="30"/>
        <end position="373"/>
    </location>
</feature>
<gene>
    <name evidence="5" type="ORF">SAMN05216410_0656</name>
</gene>
<dbReference type="AlphaFoldDB" id="A0A1G6H4B2"/>
<dbReference type="PANTHER" id="PTHR11632:SF51">
    <property type="entry name" value="SUCCINATE DEHYDROGENASE [UBIQUINONE] FLAVOPROTEIN SUBUNIT, MITOCHONDRIAL"/>
    <property type="match status" value="1"/>
</dbReference>
<dbReference type="InterPro" id="IPR030664">
    <property type="entry name" value="SdhA/FrdA/AprA"/>
</dbReference>
<evidence type="ECO:0000313" key="5">
    <source>
        <dbReference type="EMBL" id="SDB88266.1"/>
    </source>
</evidence>
<feature type="domain" description="Fumarate reductase/succinate dehydrogenase flavoprotein-like C-terminal" evidence="4">
    <location>
        <begin position="507"/>
        <end position="548"/>
    </location>
</feature>
<reference evidence="5 6" key="1">
    <citation type="submission" date="2016-09" db="EMBL/GenBank/DDBJ databases">
        <authorList>
            <person name="Capua I."/>
            <person name="De Benedictis P."/>
            <person name="Joannis T."/>
            <person name="Lombin L.H."/>
            <person name="Cattoli G."/>
        </authorList>
    </citation>
    <scope>NUCLEOTIDE SEQUENCE [LARGE SCALE GENOMIC DNA]</scope>
    <source>
        <strain evidence="5 6">ISLP-3</strain>
    </source>
</reference>
<keyword evidence="1" id="KW-0285">Flavoprotein</keyword>
<organism evidence="5 6">
    <name type="scientific">Sanguibacter gelidistatuariae</name>
    <dbReference type="NCBI Taxonomy" id="1814289"/>
    <lineage>
        <taxon>Bacteria</taxon>
        <taxon>Bacillati</taxon>
        <taxon>Actinomycetota</taxon>
        <taxon>Actinomycetes</taxon>
        <taxon>Micrococcales</taxon>
        <taxon>Sanguibacteraceae</taxon>
        <taxon>Sanguibacter</taxon>
    </lineage>
</organism>
<evidence type="ECO:0000259" key="3">
    <source>
        <dbReference type="Pfam" id="PF00890"/>
    </source>
</evidence>
<dbReference type="Proteomes" id="UP000199039">
    <property type="component" value="Unassembled WGS sequence"/>
</dbReference>
<accession>A0A1G6H4B2</accession>
<dbReference type="OrthoDB" id="9805351at2"/>
<protein>
    <submittedName>
        <fullName evidence="5">Succinate dehydrogenase/fumarate reductase, flavoprotein subunit</fullName>
    </submittedName>
</protein>
<dbReference type="SUPFAM" id="SSF46977">
    <property type="entry name" value="Succinate dehydrogenase/fumarate reductase flavoprotein C-terminal domain"/>
    <property type="match status" value="1"/>
</dbReference>
<evidence type="ECO:0000259" key="4">
    <source>
        <dbReference type="Pfam" id="PF02910"/>
    </source>
</evidence>
<dbReference type="EMBL" id="FMYH01000001">
    <property type="protein sequence ID" value="SDB88266.1"/>
    <property type="molecule type" value="Genomic_DNA"/>
</dbReference>
<dbReference type="GO" id="GO:0016491">
    <property type="term" value="F:oxidoreductase activity"/>
    <property type="evidence" value="ECO:0007669"/>
    <property type="project" value="UniProtKB-KW"/>
</dbReference>
<name>A0A1G6H4B2_9MICO</name>